<dbReference type="InterPro" id="IPR036397">
    <property type="entry name" value="RNaseH_sf"/>
</dbReference>
<dbReference type="Pfam" id="PF00929">
    <property type="entry name" value="RNase_T"/>
    <property type="match status" value="1"/>
</dbReference>
<comment type="caution">
    <text evidence="2">The sequence shown here is derived from an EMBL/GenBank/DDBJ whole genome shotgun (WGS) entry which is preliminary data.</text>
</comment>
<dbReference type="GO" id="GO:0005829">
    <property type="term" value="C:cytosol"/>
    <property type="evidence" value="ECO:0007669"/>
    <property type="project" value="TreeGrafter"/>
</dbReference>
<dbReference type="PANTHER" id="PTHR30231:SF42">
    <property type="entry name" value="EXONUCLEASE"/>
    <property type="match status" value="1"/>
</dbReference>
<proteinExistence type="predicted"/>
<feature type="domain" description="Exonuclease" evidence="1">
    <location>
        <begin position="13"/>
        <end position="177"/>
    </location>
</feature>
<sequence length="177" mass="20169">MWIPTTKELKISSFVAVDFETANRNAISACKIAMVLMNEGKVTDRYSTYLKPPSDCDYFENTRIHGIGKKEVLYAPTWLDVSAVVSRFIGDSPVWAHNSSSDSRVWRALDEYYGTHTLPTRFYCSLRTSKKIIPGLENYKLPTVLRKCDPSYRLIHHRAESDAEACARIVCALQRLT</sequence>
<accession>A0A1Q8WK21</accession>
<dbReference type="OrthoDB" id="9803913at2"/>
<gene>
    <name evidence="2" type="ORF">BKH20_11590</name>
</gene>
<reference evidence="2 3" key="1">
    <citation type="submission" date="2016-12" db="EMBL/GenBank/DDBJ databases">
        <title>Genomic comparison of strains in the 'Actinomyces naeslundii' group.</title>
        <authorList>
            <person name="Mughal S.R."/>
            <person name="Do T."/>
            <person name="Gilbert S.C."/>
            <person name="Witherden E.A."/>
            <person name="Didelot X."/>
            <person name="Beighton D."/>
        </authorList>
    </citation>
    <scope>NUCLEOTIDE SEQUENCE [LARGE SCALE GENOMIC DNA]</scope>
    <source>
        <strain evidence="2 3">WE8B-23</strain>
    </source>
</reference>
<dbReference type="GO" id="GO:0003676">
    <property type="term" value="F:nucleic acid binding"/>
    <property type="evidence" value="ECO:0007669"/>
    <property type="project" value="InterPro"/>
</dbReference>
<dbReference type="SUPFAM" id="SSF53098">
    <property type="entry name" value="Ribonuclease H-like"/>
    <property type="match status" value="1"/>
</dbReference>
<dbReference type="AlphaFoldDB" id="A0A1Q8WK21"/>
<organism evidence="2 3">
    <name type="scientific">Actinomyces oris</name>
    <dbReference type="NCBI Taxonomy" id="544580"/>
    <lineage>
        <taxon>Bacteria</taxon>
        <taxon>Bacillati</taxon>
        <taxon>Actinomycetota</taxon>
        <taxon>Actinomycetes</taxon>
        <taxon>Actinomycetales</taxon>
        <taxon>Actinomycetaceae</taxon>
        <taxon>Actinomyces</taxon>
    </lineage>
</organism>
<dbReference type="Gene3D" id="3.30.420.10">
    <property type="entry name" value="Ribonuclease H-like superfamily/Ribonuclease H"/>
    <property type="match status" value="1"/>
</dbReference>
<protein>
    <submittedName>
        <fullName evidence="2">DNA polymerase III subunit epsilon</fullName>
    </submittedName>
</protein>
<dbReference type="Proteomes" id="UP000185963">
    <property type="component" value="Unassembled WGS sequence"/>
</dbReference>
<evidence type="ECO:0000313" key="3">
    <source>
        <dbReference type="Proteomes" id="UP000185963"/>
    </source>
</evidence>
<evidence type="ECO:0000313" key="2">
    <source>
        <dbReference type="EMBL" id="OLO66787.1"/>
    </source>
</evidence>
<dbReference type="GO" id="GO:0008408">
    <property type="term" value="F:3'-5' exonuclease activity"/>
    <property type="evidence" value="ECO:0007669"/>
    <property type="project" value="TreeGrafter"/>
</dbReference>
<name>A0A1Q8WK21_9ACTO</name>
<dbReference type="PANTHER" id="PTHR30231">
    <property type="entry name" value="DNA POLYMERASE III SUBUNIT EPSILON"/>
    <property type="match status" value="1"/>
</dbReference>
<dbReference type="SMART" id="SM00479">
    <property type="entry name" value="EXOIII"/>
    <property type="match status" value="1"/>
</dbReference>
<dbReference type="InterPro" id="IPR013520">
    <property type="entry name" value="Ribonucl_H"/>
</dbReference>
<dbReference type="EMBL" id="MSKS01000048">
    <property type="protein sequence ID" value="OLO66787.1"/>
    <property type="molecule type" value="Genomic_DNA"/>
</dbReference>
<dbReference type="InterPro" id="IPR012337">
    <property type="entry name" value="RNaseH-like_sf"/>
</dbReference>
<evidence type="ECO:0000259" key="1">
    <source>
        <dbReference type="SMART" id="SM00479"/>
    </source>
</evidence>